<evidence type="ECO:0000313" key="2">
    <source>
        <dbReference type="Proteomes" id="UP000798662"/>
    </source>
</evidence>
<proteinExistence type="predicted"/>
<evidence type="ECO:0000313" key="1">
    <source>
        <dbReference type="EMBL" id="KAK1857679.1"/>
    </source>
</evidence>
<sequence>MTRIRRSRRSPSAAAAAIGVVTAVAAVLLLALVACTFSSPVVAEEAAGEGGEDGGFGAEAGGDLDGDTLDLGGPGDLGGLGGEDDDDEDAGLPPPAAETPKDPEATASIDPPGGPSASVYAAPSAAGAFFLETFQGDWEGTWVKSGISKFSGPWAVGGGASPGIPGDKALIVTRRARHYGMSAPASTGDLAGKDFVLQYEVKLEDGLTCGGAYLKLPAAPFKDLLKFDSDTPYSIMFGPDKCGATDKVHFIFQSKHPKTGKMTEHHLKSPPPIAAADKKTHLYTLAVLANGSYSVSVDGEVKRNGELSEDFEPPVQPAEEIDDAEDSKPSDWVDEAKIADPEATKPDDWDEDAPAEIPDAAAVMPENWLIDEPAKIPDPNAKKADAWDDEEDGEWVAPLVDNPKCADVGCGVWTPPMIANPAYKGKWTAPMVDNPAYRGVWKPRKIANPDYYEVGAVKLLPVEAVGVEIWSMDQGILFDNVLLGNDVSGAMAFADATWKVKKAAEDEASAAEAKKAKQEAKEAEAGKDPAPGLAAKVLAMLSAAEHALQPMEQMVRDSGLEPVLDKLVVAGVQTPMLLCAAAPLAVVLMLLSCMGGRRKRPTPAVPAAAPVPVVPVVPVTPEDGAEPAAERIDKPAAAGVSVEAVGVRKRRGPSV</sequence>
<dbReference type="EMBL" id="CM020618">
    <property type="protein sequence ID" value="KAK1857679.1"/>
    <property type="molecule type" value="Genomic_DNA"/>
</dbReference>
<gene>
    <name evidence="1" type="ORF">I4F81_000294</name>
</gene>
<protein>
    <submittedName>
        <fullName evidence="1">Uncharacterized protein</fullName>
    </submittedName>
</protein>
<comment type="caution">
    <text evidence="1">The sequence shown here is derived from an EMBL/GenBank/DDBJ whole genome shotgun (WGS) entry which is preliminary data.</text>
</comment>
<accession>A0ACC3BIS3</accession>
<keyword evidence="2" id="KW-1185">Reference proteome</keyword>
<name>A0ACC3BIS3_PYRYE</name>
<reference evidence="1" key="1">
    <citation type="submission" date="2019-11" db="EMBL/GenBank/DDBJ databases">
        <title>Nori genome reveals adaptations in red seaweeds to the harsh intertidal environment.</title>
        <authorList>
            <person name="Wang D."/>
            <person name="Mao Y."/>
        </authorList>
    </citation>
    <scope>NUCLEOTIDE SEQUENCE</scope>
    <source>
        <tissue evidence="1">Gametophyte</tissue>
    </source>
</reference>
<dbReference type="Proteomes" id="UP000798662">
    <property type="component" value="Chromosome 1"/>
</dbReference>
<organism evidence="1 2">
    <name type="scientific">Pyropia yezoensis</name>
    <name type="common">Susabi-nori</name>
    <name type="synonym">Porphyra yezoensis</name>
    <dbReference type="NCBI Taxonomy" id="2788"/>
    <lineage>
        <taxon>Eukaryota</taxon>
        <taxon>Rhodophyta</taxon>
        <taxon>Bangiophyceae</taxon>
        <taxon>Bangiales</taxon>
        <taxon>Bangiaceae</taxon>
        <taxon>Pyropia</taxon>
    </lineage>
</organism>